<comment type="subcellular location">
    <subcellularLocation>
        <location evidence="2">Membrane</location>
        <topology evidence="2">Multi-pass membrane protein</topology>
    </subcellularLocation>
</comment>
<evidence type="ECO:0000256" key="9">
    <source>
        <dbReference type="ARBA" id="ARBA00023049"/>
    </source>
</evidence>
<comment type="cofactor">
    <cofactor evidence="1 11">
        <name>Zn(2+)</name>
        <dbReference type="ChEBI" id="CHEBI:29105"/>
    </cofactor>
</comment>
<dbReference type="Proteomes" id="UP000249645">
    <property type="component" value="Unassembled WGS sequence"/>
</dbReference>
<dbReference type="Gene3D" id="2.30.42.10">
    <property type="match status" value="2"/>
</dbReference>
<evidence type="ECO:0000256" key="3">
    <source>
        <dbReference type="ARBA" id="ARBA00007931"/>
    </source>
</evidence>
<feature type="transmembrane region" description="Helical" evidence="11">
    <location>
        <begin position="107"/>
        <end position="129"/>
    </location>
</feature>
<keyword evidence="9 11" id="KW-0482">Metalloprotease</keyword>
<keyword evidence="7 11" id="KW-0862">Zinc</keyword>
<feature type="domain" description="PDZ" evidence="12">
    <location>
        <begin position="211"/>
        <end position="286"/>
    </location>
</feature>
<sequence>MTLLAIEWGTVGIKALQFILSFSILVTLHEFGHFITARIFKCRVEKFYLFFDPWFSLFKKKIGDTEYGIGWVPFGGYVKISGMVDESMDKEQMKQEPKPWEFRSKPAWQRLIIMLAGIFMNLVLGFAIYSMMLFHWGDEFIPNSQLKNGIMADSLAQSIGLKNGDQILSLDNKPVEKFNRISTTILLDDPKTIQVNRNGQTVNIAIPEDFAKNVITFKDKDFILPRMSFYPAKEVPDTSVAYKAGMRKGDKIVAINNTPITFFDQYKETLTSLKGKPATLSVLRGNDTAQLNLTVPANGLLGFLQDIPEDRFPTDTIHYTFGQSIPAGFQKGKETLRNYVLQFKFLFGKHRVNPNESLGGVISMGNLFPSTWDWEAFWGITAFFSFALAFMNLLPIPALDGGHALFCIIEIITGRKPSDKVLEIAQMIGMVLLLGLMVYALGLDFWRIFKK</sequence>
<organism evidence="13 14">
    <name type="scientific">Pseudopedobacter saltans</name>
    <dbReference type="NCBI Taxonomy" id="151895"/>
    <lineage>
        <taxon>Bacteria</taxon>
        <taxon>Pseudomonadati</taxon>
        <taxon>Bacteroidota</taxon>
        <taxon>Sphingobacteriia</taxon>
        <taxon>Sphingobacteriales</taxon>
        <taxon>Sphingobacteriaceae</taxon>
        <taxon>Pseudopedobacter</taxon>
    </lineage>
</organism>
<dbReference type="GO" id="GO:0004222">
    <property type="term" value="F:metalloendopeptidase activity"/>
    <property type="evidence" value="ECO:0007669"/>
    <property type="project" value="InterPro"/>
</dbReference>
<proteinExistence type="inferred from homology"/>
<comment type="caution">
    <text evidence="13">The sequence shown here is derived from an EMBL/GenBank/DDBJ whole genome shotgun (WGS) entry which is preliminary data.</text>
</comment>
<evidence type="ECO:0000256" key="11">
    <source>
        <dbReference type="RuleBase" id="RU362031"/>
    </source>
</evidence>
<dbReference type="InterPro" id="IPR004387">
    <property type="entry name" value="Pept_M50_Zn"/>
</dbReference>
<evidence type="ECO:0000313" key="14">
    <source>
        <dbReference type="Proteomes" id="UP000249645"/>
    </source>
</evidence>
<dbReference type="EMBL" id="QFOI01000033">
    <property type="protein sequence ID" value="PZP51373.1"/>
    <property type="molecule type" value="Genomic_DNA"/>
</dbReference>
<dbReference type="SMART" id="SM00228">
    <property type="entry name" value="PDZ"/>
    <property type="match status" value="2"/>
</dbReference>
<dbReference type="InterPro" id="IPR008915">
    <property type="entry name" value="Peptidase_M50"/>
</dbReference>
<dbReference type="Pfam" id="PF17820">
    <property type="entry name" value="PDZ_6"/>
    <property type="match status" value="1"/>
</dbReference>
<keyword evidence="10 11" id="KW-0472">Membrane</keyword>
<evidence type="ECO:0000256" key="5">
    <source>
        <dbReference type="ARBA" id="ARBA00022692"/>
    </source>
</evidence>
<feature type="domain" description="PDZ" evidence="12">
    <location>
        <begin position="122"/>
        <end position="199"/>
    </location>
</feature>
<name>A0A2W5F926_9SPHI</name>
<feature type="transmembrane region" description="Helical" evidence="11">
    <location>
        <begin position="376"/>
        <end position="396"/>
    </location>
</feature>
<dbReference type="GO" id="GO:0046872">
    <property type="term" value="F:metal ion binding"/>
    <property type="evidence" value="ECO:0007669"/>
    <property type="project" value="UniProtKB-KW"/>
</dbReference>
<dbReference type="PANTHER" id="PTHR42837:SF2">
    <property type="entry name" value="MEMBRANE METALLOPROTEASE ARASP2, CHLOROPLASTIC-RELATED"/>
    <property type="match status" value="1"/>
</dbReference>
<keyword evidence="11" id="KW-0479">Metal-binding</keyword>
<evidence type="ECO:0000256" key="8">
    <source>
        <dbReference type="ARBA" id="ARBA00022989"/>
    </source>
</evidence>
<dbReference type="GO" id="GO:0016020">
    <property type="term" value="C:membrane"/>
    <property type="evidence" value="ECO:0007669"/>
    <property type="project" value="UniProtKB-SubCell"/>
</dbReference>
<evidence type="ECO:0000256" key="7">
    <source>
        <dbReference type="ARBA" id="ARBA00022833"/>
    </source>
</evidence>
<keyword evidence="6 11" id="KW-0378">Hydrolase</keyword>
<protein>
    <recommendedName>
        <fullName evidence="11">Zinc metalloprotease</fullName>
        <ecNumber evidence="11">3.4.24.-</ecNumber>
    </recommendedName>
</protein>
<dbReference type="InterPro" id="IPR001478">
    <property type="entry name" value="PDZ"/>
</dbReference>
<dbReference type="Pfam" id="PF02163">
    <property type="entry name" value="Peptidase_M50"/>
    <property type="match status" value="1"/>
</dbReference>
<evidence type="ECO:0000259" key="12">
    <source>
        <dbReference type="SMART" id="SM00228"/>
    </source>
</evidence>
<keyword evidence="5 11" id="KW-0812">Transmembrane</keyword>
<evidence type="ECO:0000256" key="4">
    <source>
        <dbReference type="ARBA" id="ARBA00022670"/>
    </source>
</evidence>
<reference evidence="13 14" key="1">
    <citation type="submission" date="2017-11" db="EMBL/GenBank/DDBJ databases">
        <title>Infants hospitalized years apart are colonized by the same room-sourced microbial strains.</title>
        <authorList>
            <person name="Brooks B."/>
            <person name="Olm M.R."/>
            <person name="Firek B.A."/>
            <person name="Baker R."/>
            <person name="Thomas B.C."/>
            <person name="Morowitz M.J."/>
            <person name="Banfield J.F."/>
        </authorList>
    </citation>
    <scope>NUCLEOTIDE SEQUENCE [LARGE SCALE GENOMIC DNA]</scope>
    <source>
        <strain evidence="13">S2_009_000_R2_76</strain>
    </source>
</reference>
<dbReference type="InterPro" id="IPR036034">
    <property type="entry name" value="PDZ_sf"/>
</dbReference>
<evidence type="ECO:0000256" key="2">
    <source>
        <dbReference type="ARBA" id="ARBA00004141"/>
    </source>
</evidence>
<dbReference type="CDD" id="cd06163">
    <property type="entry name" value="S2P-M50_PDZ_RseP-like"/>
    <property type="match status" value="1"/>
</dbReference>
<evidence type="ECO:0000313" key="13">
    <source>
        <dbReference type="EMBL" id="PZP51373.1"/>
    </source>
</evidence>
<evidence type="ECO:0000256" key="10">
    <source>
        <dbReference type="ARBA" id="ARBA00023136"/>
    </source>
</evidence>
<dbReference type="SUPFAM" id="SSF50156">
    <property type="entry name" value="PDZ domain-like"/>
    <property type="match status" value="2"/>
</dbReference>
<keyword evidence="4 13" id="KW-0645">Protease</keyword>
<comment type="similarity">
    <text evidence="3 11">Belongs to the peptidase M50B family.</text>
</comment>
<feature type="transmembrane region" description="Helical" evidence="11">
    <location>
        <begin position="424"/>
        <end position="446"/>
    </location>
</feature>
<accession>A0A2W5F926</accession>
<evidence type="ECO:0000256" key="6">
    <source>
        <dbReference type="ARBA" id="ARBA00022801"/>
    </source>
</evidence>
<dbReference type="InterPro" id="IPR041489">
    <property type="entry name" value="PDZ_6"/>
</dbReference>
<evidence type="ECO:0000256" key="1">
    <source>
        <dbReference type="ARBA" id="ARBA00001947"/>
    </source>
</evidence>
<gene>
    <name evidence="13" type="primary">rseP</name>
    <name evidence="13" type="ORF">DI598_03440</name>
</gene>
<dbReference type="PANTHER" id="PTHR42837">
    <property type="entry name" value="REGULATOR OF SIGMA-E PROTEASE RSEP"/>
    <property type="match status" value="1"/>
</dbReference>
<dbReference type="GO" id="GO:0006508">
    <property type="term" value="P:proteolysis"/>
    <property type="evidence" value="ECO:0007669"/>
    <property type="project" value="UniProtKB-KW"/>
</dbReference>
<dbReference type="EC" id="3.4.24.-" evidence="11"/>
<dbReference type="NCBIfam" id="TIGR00054">
    <property type="entry name" value="RIP metalloprotease RseP"/>
    <property type="match status" value="1"/>
</dbReference>
<keyword evidence="8 11" id="KW-1133">Transmembrane helix</keyword>
<dbReference type="AlphaFoldDB" id="A0A2W5F926"/>